<dbReference type="InterPro" id="IPR002347">
    <property type="entry name" value="SDR_fam"/>
</dbReference>
<dbReference type="Proteomes" id="UP000694920">
    <property type="component" value="Unplaced"/>
</dbReference>
<dbReference type="Pfam" id="PF00106">
    <property type="entry name" value="adh_short"/>
    <property type="match status" value="1"/>
</dbReference>
<reference evidence="5" key="1">
    <citation type="submission" date="2025-08" db="UniProtKB">
        <authorList>
            <consortium name="RefSeq"/>
        </authorList>
    </citation>
    <scope>IDENTIFICATION</scope>
</reference>
<dbReference type="AlphaFoldDB" id="A0AAJ7C437"/>
<dbReference type="SUPFAM" id="SSF51735">
    <property type="entry name" value="NAD(P)-binding Rossmann-fold domains"/>
    <property type="match status" value="1"/>
</dbReference>
<dbReference type="InterPro" id="IPR036291">
    <property type="entry name" value="NAD(P)-bd_dom_sf"/>
</dbReference>
<dbReference type="GO" id="GO:0016616">
    <property type="term" value="F:oxidoreductase activity, acting on the CH-OH group of donors, NAD or NADP as acceptor"/>
    <property type="evidence" value="ECO:0007669"/>
    <property type="project" value="UniProtKB-ARBA"/>
</dbReference>
<proteinExistence type="inferred from homology"/>
<dbReference type="GeneID" id="107270273"/>
<organism evidence="4 5">
    <name type="scientific">Cephus cinctus</name>
    <name type="common">Wheat stem sawfly</name>
    <dbReference type="NCBI Taxonomy" id="211228"/>
    <lineage>
        <taxon>Eukaryota</taxon>
        <taxon>Metazoa</taxon>
        <taxon>Ecdysozoa</taxon>
        <taxon>Arthropoda</taxon>
        <taxon>Hexapoda</taxon>
        <taxon>Insecta</taxon>
        <taxon>Pterygota</taxon>
        <taxon>Neoptera</taxon>
        <taxon>Endopterygota</taxon>
        <taxon>Hymenoptera</taxon>
        <taxon>Cephoidea</taxon>
        <taxon>Cephidae</taxon>
        <taxon>Cephus</taxon>
    </lineage>
</organism>
<dbReference type="PANTHER" id="PTHR43115">
    <property type="entry name" value="DEHYDROGENASE/REDUCTASE SDR FAMILY MEMBER 11"/>
    <property type="match status" value="1"/>
</dbReference>
<dbReference type="KEGG" id="ccin:107270273"/>
<evidence type="ECO:0000256" key="3">
    <source>
        <dbReference type="RuleBase" id="RU000363"/>
    </source>
</evidence>
<evidence type="ECO:0000313" key="5">
    <source>
        <dbReference type="RefSeq" id="XP_015600623.1"/>
    </source>
</evidence>
<dbReference type="RefSeq" id="XP_015600623.1">
    <property type="nucleotide sequence ID" value="XM_015745137.2"/>
</dbReference>
<gene>
    <name evidence="5" type="primary">LOC107270273</name>
</gene>
<keyword evidence="4" id="KW-1185">Reference proteome</keyword>
<dbReference type="PRINTS" id="PR00080">
    <property type="entry name" value="SDRFAMILY"/>
</dbReference>
<evidence type="ECO:0000256" key="2">
    <source>
        <dbReference type="ARBA" id="ARBA00023002"/>
    </source>
</evidence>
<evidence type="ECO:0000256" key="1">
    <source>
        <dbReference type="ARBA" id="ARBA00006484"/>
    </source>
</evidence>
<accession>A0AAJ7C437</accession>
<protein>
    <submittedName>
        <fullName evidence="5">Farnesol dehydrogenase-like</fullName>
    </submittedName>
</protein>
<evidence type="ECO:0000313" key="4">
    <source>
        <dbReference type="Proteomes" id="UP000694920"/>
    </source>
</evidence>
<comment type="similarity">
    <text evidence="1 3">Belongs to the short-chain dehydrogenases/reductases (SDR) family.</text>
</comment>
<dbReference type="PANTHER" id="PTHR43115:SF4">
    <property type="entry name" value="DEHYDROGENASE_REDUCTASE SDR FAMILY MEMBER 11"/>
    <property type="match status" value="1"/>
</dbReference>
<keyword evidence="2" id="KW-0560">Oxidoreductase</keyword>
<dbReference type="FunFam" id="3.40.50.720:FF:000047">
    <property type="entry name" value="NADP-dependent L-serine/L-allo-threonine dehydrogenase"/>
    <property type="match status" value="1"/>
</dbReference>
<dbReference type="PRINTS" id="PR00081">
    <property type="entry name" value="GDHRDH"/>
</dbReference>
<dbReference type="Gene3D" id="3.40.50.720">
    <property type="entry name" value="NAD(P)-binding Rossmann-like Domain"/>
    <property type="match status" value="1"/>
</dbReference>
<sequence>MDRWRGKVAIVTGASVGIGAALVEALVNEGLKVVGLARRVGKMEELASSLKDKKGTLDAVQCDVSKEEDILKAFKIVEEKFGGLDILVNNAGVLFPSSIIEGPTEHFRQILDVNVFGVSICTREAVRLMRKSPSQGHIININSVAGHNAELIMIPISIYAASKFAVTGLTDSVRNEIAAANLNIKITSVSPGAVETDMINKLDVPSSMVKLASADIVDGILYVLSTPPRVQVKELTIAPFNGS</sequence>
<name>A0AAJ7C437_CEPCN</name>